<dbReference type="AlphaFoldDB" id="A0A3T0D5D4"/>
<sequence length="123" mass="15317">MREDLHLNKRRFLHLKNLVENYTRTQRHLEEYSQLLPYEKIQQVVQKQRRREEQINNIQKAILKEHDKEAEVRNLVKNYLYTEGYLQHYKEKLPKHILNNILKRQHYRKTQLENLIKKADDEQ</sequence>
<name>A0A3T0D5D4_9FIRM</name>
<dbReference type="EMBL" id="CP034791">
    <property type="protein sequence ID" value="AZT90152.1"/>
    <property type="molecule type" value="Genomic_DNA"/>
</dbReference>
<organism evidence="1 2">
    <name type="scientific">Caldicellulosiruptor changbaiensis</name>
    <dbReference type="NCBI Taxonomy" id="1222016"/>
    <lineage>
        <taxon>Bacteria</taxon>
        <taxon>Bacillati</taxon>
        <taxon>Bacillota</taxon>
        <taxon>Bacillota incertae sedis</taxon>
        <taxon>Caldicellulosiruptorales</taxon>
        <taxon>Caldicellulosiruptoraceae</taxon>
        <taxon>Caldicellulosiruptor</taxon>
    </lineage>
</organism>
<dbReference type="KEGG" id="ccha:ELD05_05555"/>
<dbReference type="Proteomes" id="UP000282930">
    <property type="component" value="Chromosome"/>
</dbReference>
<evidence type="ECO:0000313" key="2">
    <source>
        <dbReference type="Proteomes" id="UP000282930"/>
    </source>
</evidence>
<evidence type="ECO:0000313" key="1">
    <source>
        <dbReference type="EMBL" id="AZT90152.1"/>
    </source>
</evidence>
<dbReference type="RefSeq" id="WP_127351652.1">
    <property type="nucleotide sequence ID" value="NZ_CP034791.1"/>
</dbReference>
<reference evidence="1 2" key="1">
    <citation type="submission" date="2018-12" db="EMBL/GenBank/DDBJ databases">
        <title>Genome sequence from the cellulolytic species, Caldicellulosiruptor changbaiensis.</title>
        <authorList>
            <person name="Blumer-Schuette S.E."/>
            <person name="Mendoza C."/>
        </authorList>
    </citation>
    <scope>NUCLEOTIDE SEQUENCE [LARGE SCALE GENOMIC DNA]</scope>
    <source>
        <strain evidence="1 2">CBS-Z</strain>
    </source>
</reference>
<accession>A0A3T0D5D4</accession>
<keyword evidence="2" id="KW-1185">Reference proteome</keyword>
<proteinExistence type="predicted"/>
<gene>
    <name evidence="1" type="ORF">ELD05_05555</name>
</gene>
<protein>
    <submittedName>
        <fullName evidence="1">Uncharacterized protein</fullName>
    </submittedName>
</protein>